<feature type="compositionally biased region" description="Basic and acidic residues" evidence="18">
    <location>
        <begin position="822"/>
        <end position="846"/>
    </location>
</feature>
<feature type="transmembrane region" description="Helical" evidence="19">
    <location>
        <begin position="504"/>
        <end position="525"/>
    </location>
</feature>
<dbReference type="Pfam" id="PF03160">
    <property type="entry name" value="Calx-beta"/>
    <property type="match status" value="1"/>
</dbReference>
<dbReference type="AlphaFoldDB" id="A0AA36NME1"/>
<keyword evidence="8" id="KW-0677">Repeat</keyword>
<feature type="compositionally biased region" description="Low complexity" evidence="18">
    <location>
        <begin position="790"/>
        <end position="819"/>
    </location>
</feature>
<feature type="transmembrane region" description="Helical" evidence="19">
    <location>
        <begin position="702"/>
        <end position="723"/>
    </location>
</feature>
<dbReference type="SUPFAM" id="SSF141072">
    <property type="entry name" value="CalX-like"/>
    <property type="match status" value="1"/>
</dbReference>
<evidence type="ECO:0000256" key="16">
    <source>
        <dbReference type="ARBA" id="ARBA00023201"/>
    </source>
</evidence>
<feature type="transmembrane region" description="Helical" evidence="19">
    <location>
        <begin position="153"/>
        <end position="177"/>
    </location>
</feature>
<proteinExistence type="inferred from homology"/>
<organism evidence="22 23">
    <name type="scientific">Effrenium voratum</name>
    <dbReference type="NCBI Taxonomy" id="2562239"/>
    <lineage>
        <taxon>Eukaryota</taxon>
        <taxon>Sar</taxon>
        <taxon>Alveolata</taxon>
        <taxon>Dinophyceae</taxon>
        <taxon>Suessiales</taxon>
        <taxon>Symbiodiniaceae</taxon>
        <taxon>Effrenium</taxon>
    </lineage>
</organism>
<evidence type="ECO:0000256" key="17">
    <source>
        <dbReference type="ARBA" id="ARBA00033667"/>
    </source>
</evidence>
<evidence type="ECO:0000256" key="19">
    <source>
        <dbReference type="SAM" id="Phobius"/>
    </source>
</evidence>
<dbReference type="InterPro" id="IPR003644">
    <property type="entry name" value="Calx_beta"/>
</dbReference>
<feature type="region of interest" description="Disordered" evidence="18">
    <location>
        <begin position="262"/>
        <end position="293"/>
    </location>
</feature>
<dbReference type="PANTHER" id="PTHR11878">
    <property type="entry name" value="SODIUM/CALCIUM EXCHANGER"/>
    <property type="match status" value="1"/>
</dbReference>
<evidence type="ECO:0000256" key="12">
    <source>
        <dbReference type="ARBA" id="ARBA00023053"/>
    </source>
</evidence>
<comment type="similarity">
    <text evidence="2">Belongs to the Ca(2+):cation antiporter (CaCA) (TC 2.A.19) family. SLC8 subfamily.</text>
</comment>
<feature type="transmembrane region" description="Helical" evidence="19">
    <location>
        <begin position="117"/>
        <end position="141"/>
    </location>
</feature>
<keyword evidence="16" id="KW-0739">Sodium transport</keyword>
<keyword evidence="5 19" id="KW-0812">Transmembrane</keyword>
<keyword evidence="4" id="KW-1003">Cell membrane</keyword>
<dbReference type="GO" id="GO:0046872">
    <property type="term" value="F:metal ion binding"/>
    <property type="evidence" value="ECO:0007669"/>
    <property type="project" value="UniProtKB-KW"/>
</dbReference>
<name>A0AA36NME1_9DINO</name>
<dbReference type="EMBL" id="CAUJNA010003760">
    <property type="protein sequence ID" value="CAJ1409268.1"/>
    <property type="molecule type" value="Genomic_DNA"/>
</dbReference>
<protein>
    <submittedName>
        <fullName evidence="22">Uncharacterized protein</fullName>
    </submittedName>
</protein>
<evidence type="ECO:0000313" key="22">
    <source>
        <dbReference type="EMBL" id="CAJ1409268.1"/>
    </source>
</evidence>
<dbReference type="Gene3D" id="2.60.40.2030">
    <property type="match status" value="1"/>
</dbReference>
<dbReference type="GO" id="GO:0005886">
    <property type="term" value="C:plasma membrane"/>
    <property type="evidence" value="ECO:0007669"/>
    <property type="project" value="UniProtKB-SubCell"/>
</dbReference>
<dbReference type="InterPro" id="IPR004836">
    <property type="entry name" value="Na_Ca_Ex"/>
</dbReference>
<dbReference type="Pfam" id="PF01699">
    <property type="entry name" value="Na_Ca_ex"/>
    <property type="match status" value="2"/>
</dbReference>
<evidence type="ECO:0000259" key="20">
    <source>
        <dbReference type="Pfam" id="PF01699"/>
    </source>
</evidence>
<dbReference type="PRINTS" id="PR01259">
    <property type="entry name" value="NACAEXCHNGR"/>
</dbReference>
<feature type="domain" description="Calx-beta" evidence="21">
    <location>
        <begin position="334"/>
        <end position="406"/>
    </location>
</feature>
<dbReference type="InterPro" id="IPR004837">
    <property type="entry name" value="NaCa_Exmemb"/>
</dbReference>
<evidence type="ECO:0000313" key="23">
    <source>
        <dbReference type="Proteomes" id="UP001178507"/>
    </source>
</evidence>
<comment type="catalytic activity">
    <reaction evidence="17">
        <text>Ca(2+)(in) + 3 Na(+)(out) = Ca(2+)(out) + 3 Na(+)(in)</text>
        <dbReference type="Rhea" id="RHEA:69955"/>
        <dbReference type="ChEBI" id="CHEBI:29101"/>
        <dbReference type="ChEBI" id="CHEBI:29108"/>
    </reaction>
</comment>
<feature type="compositionally biased region" description="Basic and acidic residues" evidence="18">
    <location>
        <begin position="266"/>
        <end position="280"/>
    </location>
</feature>
<evidence type="ECO:0000256" key="15">
    <source>
        <dbReference type="ARBA" id="ARBA00023180"/>
    </source>
</evidence>
<keyword evidence="7" id="KW-0732">Signal</keyword>
<dbReference type="GO" id="GO:0007154">
    <property type="term" value="P:cell communication"/>
    <property type="evidence" value="ECO:0007669"/>
    <property type="project" value="InterPro"/>
</dbReference>
<evidence type="ECO:0000256" key="4">
    <source>
        <dbReference type="ARBA" id="ARBA00022475"/>
    </source>
</evidence>
<evidence type="ECO:0000256" key="7">
    <source>
        <dbReference type="ARBA" id="ARBA00022729"/>
    </source>
</evidence>
<dbReference type="GO" id="GO:0005432">
    <property type="term" value="F:calcium:sodium antiporter activity"/>
    <property type="evidence" value="ECO:0007669"/>
    <property type="project" value="InterPro"/>
</dbReference>
<evidence type="ECO:0000256" key="2">
    <source>
        <dbReference type="ARBA" id="ARBA00007489"/>
    </source>
</evidence>
<evidence type="ECO:0000256" key="14">
    <source>
        <dbReference type="ARBA" id="ARBA00023136"/>
    </source>
</evidence>
<dbReference type="InterPro" id="IPR038081">
    <property type="entry name" value="CalX-like_sf"/>
</dbReference>
<evidence type="ECO:0000256" key="11">
    <source>
        <dbReference type="ARBA" id="ARBA00022989"/>
    </source>
</evidence>
<comment type="subcellular location">
    <subcellularLocation>
        <location evidence="1">Cell membrane</location>
        <topology evidence="1">Multi-pass membrane protein</topology>
    </subcellularLocation>
</comment>
<dbReference type="InterPro" id="IPR044880">
    <property type="entry name" value="NCX_ion-bd_dom_sf"/>
</dbReference>
<keyword evidence="15" id="KW-0325">Glycoprotein</keyword>
<dbReference type="PANTHER" id="PTHR11878:SF65">
    <property type="entry name" value="NA_CA-EXCHANGE PROTEIN, ISOFORM G"/>
    <property type="match status" value="1"/>
</dbReference>
<dbReference type="Gene3D" id="1.20.1420.30">
    <property type="entry name" value="NCX, central ion-binding region"/>
    <property type="match status" value="2"/>
</dbReference>
<feature type="region of interest" description="Disordered" evidence="18">
    <location>
        <begin position="219"/>
        <end position="249"/>
    </location>
</feature>
<feature type="transmembrane region" description="Helical" evidence="19">
    <location>
        <begin position="78"/>
        <end position="97"/>
    </location>
</feature>
<feature type="transmembrane region" description="Helical" evidence="19">
    <location>
        <begin position="678"/>
        <end position="696"/>
    </location>
</feature>
<feature type="compositionally biased region" description="Basic and acidic residues" evidence="18">
    <location>
        <begin position="219"/>
        <end position="230"/>
    </location>
</feature>
<evidence type="ECO:0000256" key="8">
    <source>
        <dbReference type="ARBA" id="ARBA00022737"/>
    </source>
</evidence>
<keyword evidence="6" id="KW-0479">Metal-binding</keyword>
<feature type="transmembrane region" description="Helical" evidence="19">
    <location>
        <begin position="636"/>
        <end position="657"/>
    </location>
</feature>
<feature type="region of interest" description="Disordered" evidence="18">
    <location>
        <begin position="775"/>
        <end position="882"/>
    </location>
</feature>
<evidence type="ECO:0000256" key="1">
    <source>
        <dbReference type="ARBA" id="ARBA00004651"/>
    </source>
</evidence>
<keyword evidence="23" id="KW-1185">Reference proteome</keyword>
<dbReference type="Proteomes" id="UP001178507">
    <property type="component" value="Unassembled WGS sequence"/>
</dbReference>
<dbReference type="InterPro" id="IPR051171">
    <property type="entry name" value="CaCA"/>
</dbReference>
<gene>
    <name evidence="22" type="ORF">EVOR1521_LOCUS30423</name>
</gene>
<keyword evidence="14 19" id="KW-0472">Membrane</keyword>
<dbReference type="GO" id="GO:0005516">
    <property type="term" value="F:calmodulin binding"/>
    <property type="evidence" value="ECO:0007669"/>
    <property type="project" value="UniProtKB-KW"/>
</dbReference>
<feature type="transmembrane region" description="Helical" evidence="19">
    <location>
        <begin position="482"/>
        <end position="498"/>
    </location>
</feature>
<feature type="region of interest" description="Disordered" evidence="18">
    <location>
        <begin position="726"/>
        <end position="750"/>
    </location>
</feature>
<accession>A0AA36NME1</accession>
<feature type="domain" description="Sodium/calcium exchanger membrane region" evidence="20">
    <location>
        <begin position="508"/>
        <end position="693"/>
    </location>
</feature>
<evidence type="ECO:0000256" key="3">
    <source>
        <dbReference type="ARBA" id="ARBA00022448"/>
    </source>
</evidence>
<keyword evidence="10" id="KW-0112">Calmodulin-binding</keyword>
<keyword evidence="11 19" id="KW-1133">Transmembrane helix</keyword>
<evidence type="ECO:0000256" key="18">
    <source>
        <dbReference type="SAM" id="MobiDB-lite"/>
    </source>
</evidence>
<keyword evidence="3" id="KW-0813">Transport</keyword>
<evidence type="ECO:0000256" key="10">
    <source>
        <dbReference type="ARBA" id="ARBA00022860"/>
    </source>
</evidence>
<evidence type="ECO:0000256" key="13">
    <source>
        <dbReference type="ARBA" id="ARBA00023065"/>
    </source>
</evidence>
<evidence type="ECO:0000256" key="6">
    <source>
        <dbReference type="ARBA" id="ARBA00022723"/>
    </source>
</evidence>
<evidence type="ECO:0000259" key="21">
    <source>
        <dbReference type="Pfam" id="PF03160"/>
    </source>
</evidence>
<feature type="transmembrane region" description="Helical" evidence="19">
    <location>
        <begin position="32"/>
        <end position="57"/>
    </location>
</feature>
<feature type="domain" description="Sodium/calcium exchanger membrane region" evidence="20">
    <location>
        <begin position="35"/>
        <end position="201"/>
    </location>
</feature>
<feature type="transmembrane region" description="Helical" evidence="19">
    <location>
        <begin position="183"/>
        <end position="203"/>
    </location>
</feature>
<evidence type="ECO:0000256" key="9">
    <source>
        <dbReference type="ARBA" id="ARBA00022837"/>
    </source>
</evidence>
<reference evidence="22" key="1">
    <citation type="submission" date="2023-08" db="EMBL/GenBank/DDBJ databases">
        <authorList>
            <person name="Chen Y."/>
            <person name="Shah S."/>
            <person name="Dougan E. K."/>
            <person name="Thang M."/>
            <person name="Chan C."/>
        </authorList>
    </citation>
    <scope>NUCLEOTIDE SEQUENCE</scope>
</reference>
<feature type="compositionally biased region" description="Basic and acidic residues" evidence="18">
    <location>
        <begin position="730"/>
        <end position="745"/>
    </location>
</feature>
<feature type="transmembrane region" description="Helical" evidence="19">
    <location>
        <begin position="583"/>
        <end position="600"/>
    </location>
</feature>
<keyword evidence="13" id="KW-0406">Ion transport</keyword>
<comment type="caution">
    <text evidence="22">The sequence shown here is derived from an EMBL/GenBank/DDBJ whole genome shotgun (WGS) entry which is preliminary data.</text>
</comment>
<keyword evidence="12" id="KW-0915">Sodium</keyword>
<sequence>MASSVRICDPEGSGLLLPLTQAEKEMADGARAVIYILLLLYMFMGVGTVADCFMNAVEKIISKKRRILNQTKQKEVTYLVWNSTVADLTLLALGSSAPEILLSVLEICSAGFHSGELGPSTIVGSAAFNLLIILAVCICAIPACEVRAIEHMSVYHVTVIFSIFAYIWLLVIVQVISPNIVEIWEAMVTFVMFPILVTVSWLANKGKLEFLALEKRPEEEVEPRMRRSSQDDSMGNAAEKSNHPRLGGNKMRASMAVLTAGRKSHVTPEAKRDAHEEDKAIPAGSNGKDIQDPIHKGRIHAPHGIITFRSDAIQIEPEDRLRPDNEPYNPYKFTLDILRCNGTDGQVSCKLSTEGLSAVPGIDFEEIDETIVFEDGETEKQVEVSILPQRDSEPHDVFQLVLSEAEGDAFFNPNDDGGRGIGLLTITIKNSENPPLMERLFDKDNFQCGLQAWKQQILSSVRLEPEEAEEGEEPAGLKPSDYFFFVLGLPFKAFFGLVCPPAQWAGGYLLFTVALVWVAVVTALISDLASLFGCCAGIPDATTAITIVAMGTSLPDTFASMTSAAKDDTADSSIVNVTGSNSVNVYLGIGIPWLAAAIYWSSGAGDKVEWAARYGAEFPEIVSSATNCAFIVKAGALGFSVLIFNCVGLACLVLLRVRRLAFGGELGGPQTPARASSALLVFLWVAYIVSSIWRNTDEKAEVIIFPMAVLAALVVVGGVAFELSGKGRYNPKETPEEKMAFKDAPGENQLEDTSIDNAKASQDPEPDKIGAAVEEPVEPAPEPAEDKPEVPNAQEAPEAEAAPEVAAESVTVEVAEAPASPEPEKAEEAAKAEEEKKKAKKPEEKKAPKKKPKAKPKPEEEAPEQSVPGLANEAPGVHGSAQWRAHLEVKRGHHDKDPLLGEPLFQVLDIL</sequence>
<keyword evidence="9" id="KW-0106">Calcium</keyword>
<evidence type="ECO:0000256" key="5">
    <source>
        <dbReference type="ARBA" id="ARBA00022692"/>
    </source>
</evidence>